<dbReference type="InterPro" id="IPR047057">
    <property type="entry name" value="MerR_fam"/>
</dbReference>
<reference evidence="4 5" key="1">
    <citation type="submission" date="2015-12" db="EMBL/GenBank/DDBJ databases">
        <authorList>
            <person name="Shamseldin A."/>
            <person name="Moawad H."/>
            <person name="Abd El-Rahim W.M."/>
            <person name="Sadowsky M.J."/>
        </authorList>
    </citation>
    <scope>NUCLEOTIDE SEQUENCE [LARGE SCALE GENOMIC DNA]</scope>
    <source>
        <strain evidence="4 5">ZGT118</strain>
    </source>
</reference>
<feature type="domain" description="HTH merR-type" evidence="3">
    <location>
        <begin position="10"/>
        <end position="78"/>
    </location>
</feature>
<evidence type="ECO:0000313" key="4">
    <source>
        <dbReference type="EMBL" id="KUJ80828.1"/>
    </source>
</evidence>
<accession>A0A0X3TYN5</accession>
<dbReference type="EMBL" id="LQBQ01000012">
    <property type="protein sequence ID" value="KUJ80828.1"/>
    <property type="molecule type" value="Genomic_DNA"/>
</dbReference>
<protein>
    <submittedName>
        <fullName evidence="4">MerR family transcriptional regulator</fullName>
    </submittedName>
</protein>
<keyword evidence="5" id="KW-1185">Reference proteome</keyword>
<evidence type="ECO:0000259" key="3">
    <source>
        <dbReference type="PROSITE" id="PS50937"/>
    </source>
</evidence>
<dbReference type="Pfam" id="PF13411">
    <property type="entry name" value="MerR_1"/>
    <property type="match status" value="1"/>
</dbReference>
<dbReference type="CDD" id="cd04765">
    <property type="entry name" value="HTH_MlrA-like_sg2"/>
    <property type="match status" value="1"/>
</dbReference>
<dbReference type="Gene3D" id="1.10.1660.10">
    <property type="match status" value="1"/>
</dbReference>
<sequence length="204" mass="22248">MAKSPEAFRTITEVAEWLGVQAHVLRFWESRFAQVKPVKRAGGRRYYRPNDMRLLGGIKKLLHDDGLTIKGVQRILREQGVAHVASLSQDLEVSAAPDLETGSTVVRFQDKRQPEAAPAQIDMELEGAVAERENAAPERTKAPVTAAKPAAPAPAAAPGGETSPDLLARLWAAEQISADLLRQMAPIARDLRNWLDSVETRSAG</sequence>
<dbReference type="SMART" id="SM00422">
    <property type="entry name" value="HTH_MERR"/>
    <property type="match status" value="1"/>
</dbReference>
<dbReference type="GO" id="GO:0003700">
    <property type="term" value="F:DNA-binding transcription factor activity"/>
    <property type="evidence" value="ECO:0007669"/>
    <property type="project" value="InterPro"/>
</dbReference>
<dbReference type="RefSeq" id="WP_068346486.1">
    <property type="nucleotide sequence ID" value="NZ_LQBQ01000012.1"/>
</dbReference>
<dbReference type="Proteomes" id="UP000053791">
    <property type="component" value="Unassembled WGS sequence"/>
</dbReference>
<dbReference type="SUPFAM" id="SSF46955">
    <property type="entry name" value="Putative DNA-binding domain"/>
    <property type="match status" value="1"/>
</dbReference>
<dbReference type="STRING" id="1685379.AVO45_07305"/>
<comment type="caution">
    <text evidence="4">The sequence shown here is derived from an EMBL/GenBank/DDBJ whole genome shotgun (WGS) entry which is preliminary data.</text>
</comment>
<feature type="region of interest" description="Disordered" evidence="2">
    <location>
        <begin position="131"/>
        <end position="161"/>
    </location>
</feature>
<dbReference type="PROSITE" id="PS50937">
    <property type="entry name" value="HTH_MERR_2"/>
    <property type="match status" value="1"/>
</dbReference>
<dbReference type="GO" id="GO:0003677">
    <property type="term" value="F:DNA binding"/>
    <property type="evidence" value="ECO:0007669"/>
    <property type="project" value="UniProtKB-KW"/>
</dbReference>
<dbReference type="AlphaFoldDB" id="A0A0X3TYN5"/>
<evidence type="ECO:0000256" key="1">
    <source>
        <dbReference type="ARBA" id="ARBA00023125"/>
    </source>
</evidence>
<proteinExistence type="predicted"/>
<gene>
    <name evidence="4" type="ORF">AVO45_07305</name>
</gene>
<dbReference type="PANTHER" id="PTHR30204:SF15">
    <property type="entry name" value="BLL5018 PROTEIN"/>
    <property type="match status" value="1"/>
</dbReference>
<evidence type="ECO:0000256" key="2">
    <source>
        <dbReference type="SAM" id="MobiDB-lite"/>
    </source>
</evidence>
<feature type="compositionally biased region" description="Basic and acidic residues" evidence="2">
    <location>
        <begin position="131"/>
        <end position="141"/>
    </location>
</feature>
<dbReference type="InterPro" id="IPR000551">
    <property type="entry name" value="MerR-type_HTH_dom"/>
</dbReference>
<organism evidence="4 5">
    <name type="scientific">Ruegeria marisrubri</name>
    <dbReference type="NCBI Taxonomy" id="1685379"/>
    <lineage>
        <taxon>Bacteria</taxon>
        <taxon>Pseudomonadati</taxon>
        <taxon>Pseudomonadota</taxon>
        <taxon>Alphaproteobacteria</taxon>
        <taxon>Rhodobacterales</taxon>
        <taxon>Roseobacteraceae</taxon>
        <taxon>Ruegeria</taxon>
    </lineage>
</organism>
<dbReference type="OrthoDB" id="9810140at2"/>
<feature type="compositionally biased region" description="Low complexity" evidence="2">
    <location>
        <begin position="142"/>
        <end position="158"/>
    </location>
</feature>
<name>A0A0X3TYN5_9RHOB</name>
<dbReference type="PANTHER" id="PTHR30204">
    <property type="entry name" value="REDOX-CYCLING DRUG-SENSING TRANSCRIPTIONAL ACTIVATOR SOXR"/>
    <property type="match status" value="1"/>
</dbReference>
<keyword evidence="1" id="KW-0238">DNA-binding</keyword>
<evidence type="ECO:0000313" key="5">
    <source>
        <dbReference type="Proteomes" id="UP000053791"/>
    </source>
</evidence>
<dbReference type="InterPro" id="IPR009061">
    <property type="entry name" value="DNA-bd_dom_put_sf"/>
</dbReference>